<gene>
    <name evidence="2" type="ORF">AKAME5_002396400</name>
</gene>
<reference evidence="2" key="1">
    <citation type="submission" date="2022-08" db="EMBL/GenBank/DDBJ databases">
        <title>Genome sequencing of akame (Lates japonicus).</title>
        <authorList>
            <person name="Hashiguchi Y."/>
            <person name="Takahashi H."/>
        </authorList>
    </citation>
    <scope>NUCLEOTIDE SEQUENCE</scope>
    <source>
        <strain evidence="2">Kochi</strain>
    </source>
</reference>
<feature type="compositionally biased region" description="Low complexity" evidence="1">
    <location>
        <begin position="241"/>
        <end position="256"/>
    </location>
</feature>
<proteinExistence type="predicted"/>
<dbReference type="EMBL" id="BRZM01001136">
    <property type="protein sequence ID" value="GLD72639.1"/>
    <property type="molecule type" value="Genomic_DNA"/>
</dbReference>
<feature type="region of interest" description="Disordered" evidence="1">
    <location>
        <begin position="147"/>
        <end position="170"/>
    </location>
</feature>
<evidence type="ECO:0000256" key="1">
    <source>
        <dbReference type="SAM" id="MobiDB-lite"/>
    </source>
</evidence>
<feature type="compositionally biased region" description="Low complexity" evidence="1">
    <location>
        <begin position="280"/>
        <end position="295"/>
    </location>
</feature>
<dbReference type="AlphaFoldDB" id="A0AAD3NIF4"/>
<keyword evidence="3" id="KW-1185">Reference proteome</keyword>
<sequence length="352" mass="38559">MLPVRLAAGRFPALSTLLSQTVPKLLESAKHPPLRSPHAPQNKSITQEIINKRLVLYLSAHITDSHMLTSSLASTVCRVDTDEAGVQSCGSQGLQPSCEAQSRLARGSQELERIQQTLRELQAFLHEGVSLETTDSEVQGLEQPQGLRDAMDTEPGPCKGASSEQTPQGLEVGQRLLERREGKSFLEPTGWHRAMELEARIRQAGLTPPSLMKRSASLAKLDCLELSANDLSDLDLRPHTRTSSSHSQDSFSTSPSHPDDTWKKQKVLARNTSVEKTGLSRDNSSSPRSLSLSSALHRRSKEETGEREEPDGSGSGTVTTSRQQGRGHSSRRSRKASAEKKQRAVTVLYNTM</sequence>
<evidence type="ECO:0000313" key="3">
    <source>
        <dbReference type="Proteomes" id="UP001279410"/>
    </source>
</evidence>
<evidence type="ECO:0000313" key="2">
    <source>
        <dbReference type="EMBL" id="GLD72639.1"/>
    </source>
</evidence>
<organism evidence="2 3">
    <name type="scientific">Lates japonicus</name>
    <name type="common">Japanese lates</name>
    <dbReference type="NCBI Taxonomy" id="270547"/>
    <lineage>
        <taxon>Eukaryota</taxon>
        <taxon>Metazoa</taxon>
        <taxon>Chordata</taxon>
        <taxon>Craniata</taxon>
        <taxon>Vertebrata</taxon>
        <taxon>Euteleostomi</taxon>
        <taxon>Actinopterygii</taxon>
        <taxon>Neopterygii</taxon>
        <taxon>Teleostei</taxon>
        <taxon>Neoteleostei</taxon>
        <taxon>Acanthomorphata</taxon>
        <taxon>Carangaria</taxon>
        <taxon>Carangaria incertae sedis</taxon>
        <taxon>Centropomidae</taxon>
        <taxon>Lates</taxon>
    </lineage>
</organism>
<accession>A0AAD3NIF4</accession>
<feature type="region of interest" description="Disordered" evidence="1">
    <location>
        <begin position="234"/>
        <end position="352"/>
    </location>
</feature>
<dbReference type="Proteomes" id="UP001279410">
    <property type="component" value="Unassembled WGS sequence"/>
</dbReference>
<protein>
    <submittedName>
        <fullName evidence="2">Protein phosphatase Slingshot homolog 2</fullName>
    </submittedName>
</protein>
<name>A0AAD3NIF4_LATJO</name>
<comment type="caution">
    <text evidence="2">The sequence shown here is derived from an EMBL/GenBank/DDBJ whole genome shotgun (WGS) entry which is preliminary data.</text>
</comment>